<accession>A0AAV5LRW3</accession>
<sequence>MPDEIHFFNDMPDDLVISILSEISSSAGCPADFMNVLMTCQTLKRLAVDPFVLSKASSKMFRTKVDKWSESACRFMTLCADAGNAEARSACFFLEVFA</sequence>
<comment type="caution">
    <text evidence="1">The sequence shown here is derived from an EMBL/GenBank/DDBJ whole genome shotgun (WGS) entry which is preliminary data.</text>
</comment>
<protein>
    <recommendedName>
        <fullName evidence="3">F-box domain-containing protein</fullName>
    </recommendedName>
</protein>
<dbReference type="AlphaFoldDB" id="A0AAV5LRW3"/>
<evidence type="ECO:0000313" key="2">
    <source>
        <dbReference type="Proteomes" id="UP001054252"/>
    </source>
</evidence>
<evidence type="ECO:0000313" key="1">
    <source>
        <dbReference type="EMBL" id="GKV39594.1"/>
    </source>
</evidence>
<dbReference type="PANTHER" id="PTHR46758:SF2">
    <property type="entry name" value="OJ1485_B09.11 PROTEIN"/>
    <property type="match status" value="1"/>
</dbReference>
<dbReference type="PANTHER" id="PTHR46758">
    <property type="entry name" value="MYND DOMAIN-CONTAINING"/>
    <property type="match status" value="1"/>
</dbReference>
<dbReference type="Proteomes" id="UP001054252">
    <property type="component" value="Unassembled WGS sequence"/>
</dbReference>
<dbReference type="InterPro" id="IPR044508">
    <property type="entry name" value="At5g50450/At1g67340-like"/>
</dbReference>
<proteinExistence type="predicted"/>
<reference evidence="1 2" key="1">
    <citation type="journal article" date="2021" name="Commun. Biol.">
        <title>The genome of Shorea leprosula (Dipterocarpaceae) highlights the ecological relevance of drought in aseasonal tropical rainforests.</title>
        <authorList>
            <person name="Ng K.K.S."/>
            <person name="Kobayashi M.J."/>
            <person name="Fawcett J.A."/>
            <person name="Hatakeyama M."/>
            <person name="Paape T."/>
            <person name="Ng C.H."/>
            <person name="Ang C.C."/>
            <person name="Tnah L.H."/>
            <person name="Lee C.T."/>
            <person name="Nishiyama T."/>
            <person name="Sese J."/>
            <person name="O'Brien M.J."/>
            <person name="Copetti D."/>
            <person name="Mohd Noor M.I."/>
            <person name="Ong R.C."/>
            <person name="Putra M."/>
            <person name="Sireger I.Z."/>
            <person name="Indrioko S."/>
            <person name="Kosugi Y."/>
            <person name="Izuno A."/>
            <person name="Isagi Y."/>
            <person name="Lee S.L."/>
            <person name="Shimizu K.K."/>
        </authorList>
    </citation>
    <scope>NUCLEOTIDE SEQUENCE [LARGE SCALE GENOMIC DNA]</scope>
    <source>
        <strain evidence="1">214</strain>
    </source>
</reference>
<name>A0AAV5LRW3_9ROSI</name>
<gene>
    <name evidence="1" type="ORF">SLEP1_g47345</name>
</gene>
<dbReference type="InterPro" id="IPR036047">
    <property type="entry name" value="F-box-like_dom_sf"/>
</dbReference>
<dbReference type="SUPFAM" id="SSF81383">
    <property type="entry name" value="F-box domain"/>
    <property type="match status" value="1"/>
</dbReference>
<evidence type="ECO:0008006" key="3">
    <source>
        <dbReference type="Google" id="ProtNLM"/>
    </source>
</evidence>
<organism evidence="1 2">
    <name type="scientific">Rubroshorea leprosula</name>
    <dbReference type="NCBI Taxonomy" id="152421"/>
    <lineage>
        <taxon>Eukaryota</taxon>
        <taxon>Viridiplantae</taxon>
        <taxon>Streptophyta</taxon>
        <taxon>Embryophyta</taxon>
        <taxon>Tracheophyta</taxon>
        <taxon>Spermatophyta</taxon>
        <taxon>Magnoliopsida</taxon>
        <taxon>eudicotyledons</taxon>
        <taxon>Gunneridae</taxon>
        <taxon>Pentapetalae</taxon>
        <taxon>rosids</taxon>
        <taxon>malvids</taxon>
        <taxon>Malvales</taxon>
        <taxon>Dipterocarpaceae</taxon>
        <taxon>Rubroshorea</taxon>
    </lineage>
</organism>
<dbReference type="EMBL" id="BPVZ01000135">
    <property type="protein sequence ID" value="GKV39594.1"/>
    <property type="molecule type" value="Genomic_DNA"/>
</dbReference>
<keyword evidence="2" id="KW-1185">Reference proteome</keyword>